<dbReference type="EMBL" id="MU167269">
    <property type="protein sequence ID" value="KAG0145904.1"/>
    <property type="molecule type" value="Genomic_DNA"/>
</dbReference>
<keyword evidence="2" id="KW-1185">Reference proteome</keyword>
<proteinExistence type="predicted"/>
<protein>
    <submittedName>
        <fullName evidence="1">Uncharacterized protein</fullName>
    </submittedName>
</protein>
<dbReference type="Proteomes" id="UP000886653">
    <property type="component" value="Unassembled WGS sequence"/>
</dbReference>
<comment type="caution">
    <text evidence="1">The sequence shown here is derived from an EMBL/GenBank/DDBJ whole genome shotgun (WGS) entry which is preliminary data.</text>
</comment>
<evidence type="ECO:0000313" key="1">
    <source>
        <dbReference type="EMBL" id="KAG0145904.1"/>
    </source>
</evidence>
<evidence type="ECO:0000313" key="2">
    <source>
        <dbReference type="Proteomes" id="UP000886653"/>
    </source>
</evidence>
<reference evidence="1" key="1">
    <citation type="submission" date="2013-11" db="EMBL/GenBank/DDBJ databases">
        <title>Genome sequence of the fusiform rust pathogen reveals effectors for host alternation and coevolution with pine.</title>
        <authorList>
            <consortium name="DOE Joint Genome Institute"/>
            <person name="Smith K."/>
            <person name="Pendleton A."/>
            <person name="Kubisiak T."/>
            <person name="Anderson C."/>
            <person name="Salamov A."/>
            <person name="Aerts A."/>
            <person name="Riley R."/>
            <person name="Clum A."/>
            <person name="Lindquist E."/>
            <person name="Ence D."/>
            <person name="Campbell M."/>
            <person name="Kronenberg Z."/>
            <person name="Feau N."/>
            <person name="Dhillon B."/>
            <person name="Hamelin R."/>
            <person name="Burleigh J."/>
            <person name="Smith J."/>
            <person name="Yandell M."/>
            <person name="Nelson C."/>
            <person name="Grigoriev I."/>
            <person name="Davis J."/>
        </authorList>
    </citation>
    <scope>NUCLEOTIDE SEQUENCE</scope>
    <source>
        <strain evidence="1">G11</strain>
    </source>
</reference>
<accession>A0A9P6NH47</accession>
<name>A0A9P6NH47_9BASI</name>
<organism evidence="1 2">
    <name type="scientific">Cronartium quercuum f. sp. fusiforme G11</name>
    <dbReference type="NCBI Taxonomy" id="708437"/>
    <lineage>
        <taxon>Eukaryota</taxon>
        <taxon>Fungi</taxon>
        <taxon>Dikarya</taxon>
        <taxon>Basidiomycota</taxon>
        <taxon>Pucciniomycotina</taxon>
        <taxon>Pucciniomycetes</taxon>
        <taxon>Pucciniales</taxon>
        <taxon>Coleosporiaceae</taxon>
        <taxon>Cronartium</taxon>
    </lineage>
</organism>
<sequence length="81" mass="8738">MQAGTQLETLLPVNLTVQSLGQPSFQGMSESFFFSASLFFIDIASVLPIMESHGTHDTGFLNYLNHDIAPPTVAPSRHSGS</sequence>
<gene>
    <name evidence="1" type="ORF">CROQUDRAFT_658161</name>
</gene>
<dbReference type="AlphaFoldDB" id="A0A9P6NH47"/>